<feature type="region of interest" description="Disordered" evidence="1">
    <location>
        <begin position="1"/>
        <end position="20"/>
    </location>
</feature>
<dbReference type="OrthoDB" id="236372at2"/>
<feature type="transmembrane region" description="Helical" evidence="2">
    <location>
        <begin position="164"/>
        <end position="184"/>
    </location>
</feature>
<accession>A0A517PZ85</accession>
<sequence length="359" mass="39419">MNPQQHQLLEESQATHSQPTCSECGTHEPWGLSSWCPKCGYYPALGKCVGQPDLQAGTEQKPQPQTIWELIPEWAWVLGLGVIGSIGLSIAGRFLTQNPAELCLWTLTQASAGALMFLIGQFIAYLYAVSKSAEFGILSIVLNPFKIWRPTISRFPEGAWKLDMAVWGLTLTVGAFAIVGGFEFDSLFDDWGVRKTANVNLVSTIVDQAKQHEGDGAENLEDALNDFAGGTEEAGKEMIPEEEGTTGQLPEFDCLLVGYTTLPDGRIDTVLLASSFNKKLTYAGKLNATDIPADVLEEWQQRLPKLEQFAPFVKVKTKGPTTWIKPKITVNVASKGWAETNQQLIKPQFVSLLQEISVD</sequence>
<keyword evidence="2" id="KW-0812">Transmembrane</keyword>
<proteinExistence type="predicted"/>
<keyword evidence="2" id="KW-1133">Transmembrane helix</keyword>
<evidence type="ECO:0000256" key="1">
    <source>
        <dbReference type="SAM" id="MobiDB-lite"/>
    </source>
</evidence>
<organism evidence="3 4">
    <name type="scientific">Gimesia chilikensis</name>
    <dbReference type="NCBI Taxonomy" id="2605989"/>
    <lineage>
        <taxon>Bacteria</taxon>
        <taxon>Pseudomonadati</taxon>
        <taxon>Planctomycetota</taxon>
        <taxon>Planctomycetia</taxon>
        <taxon>Planctomycetales</taxon>
        <taxon>Planctomycetaceae</taxon>
        <taxon>Gimesia</taxon>
    </lineage>
</organism>
<evidence type="ECO:0000313" key="3">
    <source>
        <dbReference type="EMBL" id="QDT24685.1"/>
    </source>
</evidence>
<protein>
    <recommendedName>
        <fullName evidence="5">DNA ligase (ATP)</fullName>
    </recommendedName>
</protein>
<dbReference type="RefSeq" id="WP_145193575.1">
    <property type="nucleotide sequence ID" value="NZ_CP036266.1"/>
</dbReference>
<evidence type="ECO:0000313" key="4">
    <source>
        <dbReference type="Proteomes" id="UP000320421"/>
    </source>
</evidence>
<feature type="transmembrane region" description="Helical" evidence="2">
    <location>
        <begin position="74"/>
        <end position="95"/>
    </location>
</feature>
<evidence type="ECO:0008006" key="5">
    <source>
        <dbReference type="Google" id="ProtNLM"/>
    </source>
</evidence>
<feature type="transmembrane region" description="Helical" evidence="2">
    <location>
        <begin position="102"/>
        <end position="128"/>
    </location>
</feature>
<reference evidence="3 4" key="1">
    <citation type="submission" date="2019-02" db="EMBL/GenBank/DDBJ databases">
        <title>Deep-cultivation of Planctomycetes and their phenomic and genomic characterization uncovers novel biology.</title>
        <authorList>
            <person name="Wiegand S."/>
            <person name="Jogler M."/>
            <person name="Boedeker C."/>
            <person name="Pinto D."/>
            <person name="Vollmers J."/>
            <person name="Rivas-Marin E."/>
            <person name="Kohn T."/>
            <person name="Peeters S.H."/>
            <person name="Heuer A."/>
            <person name="Rast P."/>
            <person name="Oberbeckmann S."/>
            <person name="Bunk B."/>
            <person name="Jeske O."/>
            <person name="Meyerdierks A."/>
            <person name="Storesund J.E."/>
            <person name="Kallscheuer N."/>
            <person name="Luecker S."/>
            <person name="Lage O.M."/>
            <person name="Pohl T."/>
            <person name="Merkel B.J."/>
            <person name="Hornburger P."/>
            <person name="Mueller R.-W."/>
            <person name="Bruemmer F."/>
            <person name="Labrenz M."/>
            <person name="Spormann A.M."/>
            <person name="Op den Camp H."/>
            <person name="Overmann J."/>
            <person name="Amann R."/>
            <person name="Jetten M.S.M."/>
            <person name="Mascher T."/>
            <person name="Medema M.H."/>
            <person name="Devos D.P."/>
            <person name="Kaster A.-K."/>
            <person name="Ovreas L."/>
            <person name="Rohde M."/>
            <person name="Galperin M.Y."/>
            <person name="Jogler C."/>
        </authorList>
    </citation>
    <scope>NUCLEOTIDE SEQUENCE [LARGE SCALE GENOMIC DNA]</scope>
    <source>
        <strain evidence="3 4">HG66A1</strain>
    </source>
</reference>
<gene>
    <name evidence="3" type="ORF">HG66A1_65200</name>
</gene>
<keyword evidence="2" id="KW-0472">Membrane</keyword>
<keyword evidence="4" id="KW-1185">Reference proteome</keyword>
<evidence type="ECO:0000256" key="2">
    <source>
        <dbReference type="SAM" id="Phobius"/>
    </source>
</evidence>
<name>A0A517PZ85_9PLAN</name>
<dbReference type="AlphaFoldDB" id="A0A517PZ85"/>
<dbReference type="EMBL" id="CP036266">
    <property type="protein sequence ID" value="QDT24685.1"/>
    <property type="molecule type" value="Genomic_DNA"/>
</dbReference>
<dbReference type="Gene3D" id="2.40.50.140">
    <property type="entry name" value="Nucleic acid-binding proteins"/>
    <property type="match status" value="1"/>
</dbReference>
<dbReference type="InterPro" id="IPR012340">
    <property type="entry name" value="NA-bd_OB-fold"/>
</dbReference>
<dbReference type="Proteomes" id="UP000320421">
    <property type="component" value="Chromosome"/>
</dbReference>